<evidence type="ECO:0000313" key="6">
    <source>
        <dbReference type="EMBL" id="SEO33582.1"/>
    </source>
</evidence>
<keyword evidence="7" id="KW-1185">Reference proteome</keyword>
<dbReference type="GO" id="GO:0006355">
    <property type="term" value="P:regulation of DNA-templated transcription"/>
    <property type="evidence" value="ECO:0007669"/>
    <property type="project" value="InterPro"/>
</dbReference>
<name>A0A1H8NVJ4_9RHOB</name>
<keyword evidence="2" id="KW-0238">DNA-binding</keyword>
<dbReference type="AlphaFoldDB" id="A0A1H8NVJ4"/>
<evidence type="ECO:0000259" key="4">
    <source>
        <dbReference type="PROSITE" id="PS50043"/>
    </source>
</evidence>
<evidence type="ECO:0000256" key="2">
    <source>
        <dbReference type="ARBA" id="ARBA00023125"/>
    </source>
</evidence>
<evidence type="ECO:0000256" key="3">
    <source>
        <dbReference type="ARBA" id="ARBA00023163"/>
    </source>
</evidence>
<keyword evidence="3" id="KW-0804">Transcription</keyword>
<dbReference type="Gene3D" id="3.30.450.20">
    <property type="entry name" value="PAS domain"/>
    <property type="match status" value="1"/>
</dbReference>
<evidence type="ECO:0000313" key="7">
    <source>
        <dbReference type="Proteomes" id="UP000198893"/>
    </source>
</evidence>
<dbReference type="RefSeq" id="WP_093115988.1">
    <property type="nucleotide sequence ID" value="NZ_FODS01000004.1"/>
</dbReference>
<evidence type="ECO:0000256" key="1">
    <source>
        <dbReference type="ARBA" id="ARBA00023015"/>
    </source>
</evidence>
<accession>A0A1H8NVJ4</accession>
<feature type="domain" description="HTH luxR-type" evidence="4">
    <location>
        <begin position="113"/>
        <end position="178"/>
    </location>
</feature>
<gene>
    <name evidence="6" type="ORF">SAMN04490248_10422</name>
</gene>
<dbReference type="SUPFAM" id="SSF46894">
    <property type="entry name" value="C-terminal effector domain of the bipartite response regulators"/>
    <property type="match status" value="1"/>
</dbReference>
<dbReference type="CDD" id="cd06170">
    <property type="entry name" value="LuxR_C_like"/>
    <property type="match status" value="1"/>
</dbReference>
<keyword evidence="1" id="KW-0805">Transcription regulation</keyword>
<dbReference type="Gene3D" id="1.10.10.10">
    <property type="entry name" value="Winged helix-like DNA-binding domain superfamily/Winged helix DNA-binding domain"/>
    <property type="match status" value="1"/>
</dbReference>
<dbReference type="InterPro" id="IPR035965">
    <property type="entry name" value="PAS-like_dom_sf"/>
</dbReference>
<dbReference type="InterPro" id="IPR000014">
    <property type="entry name" value="PAS"/>
</dbReference>
<dbReference type="EMBL" id="FODS01000004">
    <property type="protein sequence ID" value="SEO33582.1"/>
    <property type="molecule type" value="Genomic_DNA"/>
</dbReference>
<dbReference type="OrthoDB" id="9782655at2"/>
<dbReference type="NCBIfam" id="TIGR00229">
    <property type="entry name" value="sensory_box"/>
    <property type="match status" value="1"/>
</dbReference>
<proteinExistence type="predicted"/>
<dbReference type="PRINTS" id="PR00038">
    <property type="entry name" value="HTHLUXR"/>
</dbReference>
<dbReference type="PROSITE" id="PS50043">
    <property type="entry name" value="HTH_LUXR_2"/>
    <property type="match status" value="1"/>
</dbReference>
<evidence type="ECO:0000259" key="5">
    <source>
        <dbReference type="PROSITE" id="PS50112"/>
    </source>
</evidence>
<organism evidence="6 7">
    <name type="scientific">Salinihabitans flavidus</name>
    <dbReference type="NCBI Taxonomy" id="569882"/>
    <lineage>
        <taxon>Bacteria</taxon>
        <taxon>Pseudomonadati</taxon>
        <taxon>Pseudomonadota</taxon>
        <taxon>Alphaproteobacteria</taxon>
        <taxon>Rhodobacterales</taxon>
        <taxon>Roseobacteraceae</taxon>
        <taxon>Salinihabitans</taxon>
    </lineage>
</organism>
<dbReference type="PROSITE" id="PS50112">
    <property type="entry name" value="PAS"/>
    <property type="match status" value="1"/>
</dbReference>
<dbReference type="CDD" id="cd00130">
    <property type="entry name" value="PAS"/>
    <property type="match status" value="1"/>
</dbReference>
<dbReference type="SUPFAM" id="SSF55785">
    <property type="entry name" value="PYP-like sensor domain (PAS domain)"/>
    <property type="match status" value="1"/>
</dbReference>
<dbReference type="PANTHER" id="PTHR44688:SF16">
    <property type="entry name" value="DNA-BINDING TRANSCRIPTIONAL ACTIVATOR DEVR_DOSR"/>
    <property type="match status" value="1"/>
</dbReference>
<sequence length="179" mass="20340">MDIETLAFEEAPVGIVLTECRIIRACNLTFSSMLGYRREDLIGQSFRMLYPSGEEFDRIRDIGLEPLKRDEYYSDERMMSTANGVMIWCRFRAHSLTPSDPLAQVVMSFTRIADTPPVALSPRERQVLGGIGRGLTSKEIAHELGLSPRTIDDVRARLLRRFSVRNAAELLAKLTYLDQ</sequence>
<dbReference type="Proteomes" id="UP000198893">
    <property type="component" value="Unassembled WGS sequence"/>
</dbReference>
<reference evidence="6 7" key="1">
    <citation type="submission" date="2016-10" db="EMBL/GenBank/DDBJ databases">
        <authorList>
            <person name="de Groot N.N."/>
        </authorList>
    </citation>
    <scope>NUCLEOTIDE SEQUENCE [LARGE SCALE GENOMIC DNA]</scope>
    <source>
        <strain evidence="6 7">DSM 27842</strain>
    </source>
</reference>
<dbReference type="InterPro" id="IPR000792">
    <property type="entry name" value="Tscrpt_reg_LuxR_C"/>
</dbReference>
<dbReference type="STRING" id="569882.SAMN04490248_10422"/>
<protein>
    <submittedName>
        <fullName evidence="6">PAS domain S-box-containing protein</fullName>
    </submittedName>
</protein>
<dbReference type="GO" id="GO:0003677">
    <property type="term" value="F:DNA binding"/>
    <property type="evidence" value="ECO:0007669"/>
    <property type="project" value="UniProtKB-KW"/>
</dbReference>
<dbReference type="InterPro" id="IPR036388">
    <property type="entry name" value="WH-like_DNA-bd_sf"/>
</dbReference>
<dbReference type="PANTHER" id="PTHR44688">
    <property type="entry name" value="DNA-BINDING TRANSCRIPTIONAL ACTIVATOR DEVR_DOSR"/>
    <property type="match status" value="1"/>
</dbReference>
<dbReference type="SMART" id="SM00421">
    <property type="entry name" value="HTH_LUXR"/>
    <property type="match status" value="1"/>
</dbReference>
<feature type="domain" description="PAS" evidence="5">
    <location>
        <begin position="27"/>
        <end position="52"/>
    </location>
</feature>
<dbReference type="InterPro" id="IPR016032">
    <property type="entry name" value="Sig_transdc_resp-reg_C-effctor"/>
</dbReference>
<dbReference type="Pfam" id="PF00196">
    <property type="entry name" value="GerE"/>
    <property type="match status" value="1"/>
</dbReference>
<dbReference type="PROSITE" id="PS00622">
    <property type="entry name" value="HTH_LUXR_1"/>
    <property type="match status" value="1"/>
</dbReference>
<dbReference type="Pfam" id="PF13426">
    <property type="entry name" value="PAS_9"/>
    <property type="match status" value="1"/>
</dbReference>